<keyword evidence="2" id="KW-1185">Reference proteome</keyword>
<evidence type="ECO:0000313" key="2">
    <source>
        <dbReference type="Proteomes" id="UP001620626"/>
    </source>
</evidence>
<dbReference type="EMBL" id="JBICBT010000478">
    <property type="protein sequence ID" value="KAL3112288.1"/>
    <property type="molecule type" value="Genomic_DNA"/>
</dbReference>
<name>A0ABD2LAY1_9BILA</name>
<evidence type="ECO:0000313" key="1">
    <source>
        <dbReference type="EMBL" id="KAL3112288.1"/>
    </source>
</evidence>
<protein>
    <submittedName>
        <fullName evidence="1">Uncharacterized protein</fullName>
    </submittedName>
</protein>
<reference evidence="1 2" key="1">
    <citation type="submission" date="2024-10" db="EMBL/GenBank/DDBJ databases">
        <authorList>
            <person name="Kim D."/>
        </authorList>
    </citation>
    <scope>NUCLEOTIDE SEQUENCE [LARGE SCALE GENOMIC DNA]</scope>
    <source>
        <strain evidence="1">BH-2024</strain>
    </source>
</reference>
<dbReference type="AlphaFoldDB" id="A0ABD2LAY1"/>
<comment type="caution">
    <text evidence="1">The sequence shown here is derived from an EMBL/GenBank/DDBJ whole genome shotgun (WGS) entry which is preliminary data.</text>
</comment>
<gene>
    <name evidence="1" type="ORF">niasHT_013307</name>
</gene>
<dbReference type="Proteomes" id="UP001620626">
    <property type="component" value="Unassembled WGS sequence"/>
</dbReference>
<organism evidence="1 2">
    <name type="scientific">Heterodera trifolii</name>
    <dbReference type="NCBI Taxonomy" id="157864"/>
    <lineage>
        <taxon>Eukaryota</taxon>
        <taxon>Metazoa</taxon>
        <taxon>Ecdysozoa</taxon>
        <taxon>Nematoda</taxon>
        <taxon>Chromadorea</taxon>
        <taxon>Rhabditida</taxon>
        <taxon>Tylenchina</taxon>
        <taxon>Tylenchomorpha</taxon>
        <taxon>Tylenchoidea</taxon>
        <taxon>Heteroderidae</taxon>
        <taxon>Heteroderinae</taxon>
        <taxon>Heterodera</taxon>
    </lineage>
</organism>
<accession>A0ABD2LAY1</accession>
<proteinExistence type="predicted"/>
<sequence>MPSISRKTTVNYIFWLHFPFLSFIDRNVIALLRNLRPLFASSCPINLAINTDNDRVLEFFLHNIWPIFGKNICGLNSTVRSCQCFVSRQFHPFHLVSVTFS</sequence>